<evidence type="ECO:0000256" key="2">
    <source>
        <dbReference type="ARBA" id="ARBA00022723"/>
    </source>
</evidence>
<evidence type="ECO:0000259" key="8">
    <source>
        <dbReference type="PROSITE" id="PS51379"/>
    </source>
</evidence>
<evidence type="ECO:0000256" key="4">
    <source>
        <dbReference type="ARBA" id="ARBA00023004"/>
    </source>
</evidence>
<feature type="domain" description="4Fe-4S ferredoxin-type" evidence="8">
    <location>
        <begin position="201"/>
        <end position="224"/>
    </location>
</feature>
<evidence type="ECO:0000256" key="5">
    <source>
        <dbReference type="ARBA" id="ARBA00023014"/>
    </source>
</evidence>
<dbReference type="PROSITE" id="PS51379">
    <property type="entry name" value="4FE4S_FER_2"/>
    <property type="match status" value="3"/>
</dbReference>
<keyword evidence="7" id="KW-0472">Membrane</keyword>
<dbReference type="PANTHER" id="PTHR42859:SF17">
    <property type="entry name" value="ELECTRON TRANSPORT PROTEIN HYDN-RELATED"/>
    <property type="match status" value="1"/>
</dbReference>
<dbReference type="Pfam" id="PF13247">
    <property type="entry name" value="Fer4_11"/>
    <property type="match status" value="1"/>
</dbReference>
<dbReference type="PROSITE" id="PS00198">
    <property type="entry name" value="4FE4S_FER_1"/>
    <property type="match status" value="2"/>
</dbReference>
<protein>
    <submittedName>
        <fullName evidence="9">Ferredoxin-like protein</fullName>
    </submittedName>
</protein>
<dbReference type="Proteomes" id="UP001343724">
    <property type="component" value="Unassembled WGS sequence"/>
</dbReference>
<keyword evidence="7" id="KW-0812">Transmembrane</keyword>
<dbReference type="EMBL" id="JAYMFH010000007">
    <property type="protein sequence ID" value="MEC4295111.1"/>
    <property type="molecule type" value="Genomic_DNA"/>
</dbReference>
<evidence type="ECO:0000256" key="1">
    <source>
        <dbReference type="ARBA" id="ARBA00022485"/>
    </source>
</evidence>
<dbReference type="InterPro" id="IPR017900">
    <property type="entry name" value="4Fe4S_Fe_S_CS"/>
</dbReference>
<keyword evidence="10" id="KW-1185">Reference proteome</keyword>
<keyword evidence="3" id="KW-0677">Repeat</keyword>
<dbReference type="InterPro" id="IPR050294">
    <property type="entry name" value="RnfB_subfamily"/>
</dbReference>
<feature type="transmembrane region" description="Helical" evidence="7">
    <location>
        <begin position="41"/>
        <end position="63"/>
    </location>
</feature>
<evidence type="ECO:0000313" key="10">
    <source>
        <dbReference type="Proteomes" id="UP001343724"/>
    </source>
</evidence>
<dbReference type="Gene3D" id="3.30.70.20">
    <property type="match status" value="2"/>
</dbReference>
<keyword evidence="4" id="KW-0408">Iron</keyword>
<feature type="compositionally biased region" description="Polar residues" evidence="6">
    <location>
        <begin position="1"/>
        <end position="12"/>
    </location>
</feature>
<reference evidence="9 10" key="1">
    <citation type="submission" date="2024-01" db="EMBL/GenBank/DDBJ databases">
        <title>novel species in genus Adlercreutzia.</title>
        <authorList>
            <person name="Liu X."/>
        </authorList>
    </citation>
    <scope>NUCLEOTIDE SEQUENCE [LARGE SCALE GENOMIC DNA]</scope>
    <source>
        <strain evidence="9 10">R22</strain>
    </source>
</reference>
<dbReference type="PANTHER" id="PTHR42859">
    <property type="entry name" value="OXIDOREDUCTASE"/>
    <property type="match status" value="1"/>
</dbReference>
<evidence type="ECO:0000256" key="7">
    <source>
        <dbReference type="SAM" id="Phobius"/>
    </source>
</evidence>
<accession>A0ABU6IZL7</accession>
<keyword evidence="7" id="KW-1133">Transmembrane helix</keyword>
<organism evidence="9 10">
    <name type="scientific">Adlercreutzia shanghongiae</name>
    <dbReference type="NCBI Taxonomy" id="3111773"/>
    <lineage>
        <taxon>Bacteria</taxon>
        <taxon>Bacillati</taxon>
        <taxon>Actinomycetota</taxon>
        <taxon>Coriobacteriia</taxon>
        <taxon>Eggerthellales</taxon>
        <taxon>Eggerthellaceae</taxon>
        <taxon>Adlercreutzia</taxon>
    </lineage>
</organism>
<name>A0ABU6IZL7_9ACTN</name>
<feature type="domain" description="4Fe-4S ferredoxin-type" evidence="8">
    <location>
        <begin position="168"/>
        <end position="197"/>
    </location>
</feature>
<comment type="caution">
    <text evidence="9">The sequence shown here is derived from an EMBL/GenBank/DDBJ whole genome shotgun (WGS) entry which is preliminary data.</text>
</comment>
<feature type="domain" description="4Fe-4S ferredoxin-type" evidence="8">
    <location>
        <begin position="135"/>
        <end position="166"/>
    </location>
</feature>
<gene>
    <name evidence="9" type="ORF">VJ920_07290</name>
</gene>
<dbReference type="NCBIfam" id="NF007382">
    <property type="entry name" value="PRK09898.1"/>
    <property type="match status" value="1"/>
</dbReference>
<dbReference type="RefSeq" id="WP_326439695.1">
    <property type="nucleotide sequence ID" value="NZ_JAYMFH010000007.1"/>
</dbReference>
<keyword evidence="2" id="KW-0479">Metal-binding</keyword>
<evidence type="ECO:0000256" key="3">
    <source>
        <dbReference type="ARBA" id="ARBA00022737"/>
    </source>
</evidence>
<dbReference type="InterPro" id="IPR017896">
    <property type="entry name" value="4Fe4S_Fe-S-bd"/>
</dbReference>
<sequence length="245" mass="25870">MSDTQKNETVVTEQPPAATTPAADGAAPSDKKQPFFTRRTVLAMTGCGVAGLVVGGVLASWGVTTQSIASGRIELRTTPAKMIVTDRARCSGCQRCEMMCTLKNDGAAQQSIARVRVWDNYNFGSGVDTNDGIFGNCQFTVQSCKQCADPQCAKYCPVHAISADEETGARVVDEEVCIGCGMCTAACPWGMPQVNAQTGTSTKCISCGRCAEQCPNGAIKFIDWEDIAQKAIDEGVVSTTTIVEA</sequence>
<feature type="compositionally biased region" description="Low complexity" evidence="6">
    <location>
        <begin position="15"/>
        <end position="28"/>
    </location>
</feature>
<dbReference type="SUPFAM" id="SSF54862">
    <property type="entry name" value="4Fe-4S ferredoxins"/>
    <property type="match status" value="1"/>
</dbReference>
<feature type="region of interest" description="Disordered" evidence="6">
    <location>
        <begin position="1"/>
        <end position="31"/>
    </location>
</feature>
<keyword evidence="1" id="KW-0004">4Fe-4S</keyword>
<evidence type="ECO:0000256" key="6">
    <source>
        <dbReference type="SAM" id="MobiDB-lite"/>
    </source>
</evidence>
<proteinExistence type="predicted"/>
<keyword evidence="5" id="KW-0411">Iron-sulfur</keyword>
<dbReference type="CDD" id="cd10550">
    <property type="entry name" value="DMSOR_beta_like"/>
    <property type="match status" value="1"/>
</dbReference>
<evidence type="ECO:0000313" key="9">
    <source>
        <dbReference type="EMBL" id="MEC4295111.1"/>
    </source>
</evidence>